<gene>
    <name evidence="2" type="ORF">Q0590_36380</name>
</gene>
<feature type="transmembrane region" description="Helical" evidence="1">
    <location>
        <begin position="31"/>
        <end position="53"/>
    </location>
</feature>
<protein>
    <submittedName>
        <fullName evidence="2">Uncharacterized protein</fullName>
    </submittedName>
</protein>
<comment type="caution">
    <text evidence="2">The sequence shown here is derived from an EMBL/GenBank/DDBJ whole genome shotgun (WGS) entry which is preliminary data.</text>
</comment>
<dbReference type="Proteomes" id="UP001168528">
    <property type="component" value="Unassembled WGS sequence"/>
</dbReference>
<keyword evidence="1" id="KW-0812">Transmembrane</keyword>
<name>A0ABT8RJY0_9BACT</name>
<evidence type="ECO:0000313" key="3">
    <source>
        <dbReference type="Proteomes" id="UP001168528"/>
    </source>
</evidence>
<feature type="transmembrane region" description="Helical" evidence="1">
    <location>
        <begin position="7"/>
        <end position="25"/>
    </location>
</feature>
<evidence type="ECO:0000256" key="1">
    <source>
        <dbReference type="SAM" id="Phobius"/>
    </source>
</evidence>
<feature type="transmembrane region" description="Helical" evidence="1">
    <location>
        <begin position="65"/>
        <end position="84"/>
    </location>
</feature>
<dbReference type="RefSeq" id="WP_302042605.1">
    <property type="nucleotide sequence ID" value="NZ_JAUKPO010000096.1"/>
</dbReference>
<keyword evidence="1" id="KW-1133">Transmembrane helix</keyword>
<sequence length="188" mass="21425">MEKEVKYAVGIGLCLILFKYTALWIGGWTGMVIYLFYYAIGFITILFASILAIKAISKKTLNRARVFSVSISLLALAVVVFQPIEWSIEKLKSPVVYAGSCKHTVSRVWLKLRADGSCEYNAGKFMESEMYTGIYHLKEDTIQINFHSSKVPKDIRTQFVINQLGIREIGDSIGHYHMFITKIDKLKR</sequence>
<accession>A0ABT8RJY0</accession>
<dbReference type="EMBL" id="JAUKPO010000096">
    <property type="protein sequence ID" value="MDO1451809.1"/>
    <property type="molecule type" value="Genomic_DNA"/>
</dbReference>
<proteinExistence type="predicted"/>
<keyword evidence="1" id="KW-0472">Membrane</keyword>
<reference evidence="2" key="1">
    <citation type="submission" date="2023-07" db="EMBL/GenBank/DDBJ databases">
        <title>The genome sequence of Rhodocytophaga aerolata KACC 12507.</title>
        <authorList>
            <person name="Zhang X."/>
        </authorList>
    </citation>
    <scope>NUCLEOTIDE SEQUENCE</scope>
    <source>
        <strain evidence="2">KACC 12507</strain>
    </source>
</reference>
<evidence type="ECO:0000313" key="2">
    <source>
        <dbReference type="EMBL" id="MDO1451809.1"/>
    </source>
</evidence>
<organism evidence="2 3">
    <name type="scientific">Rhodocytophaga aerolata</name>
    <dbReference type="NCBI Taxonomy" id="455078"/>
    <lineage>
        <taxon>Bacteria</taxon>
        <taxon>Pseudomonadati</taxon>
        <taxon>Bacteroidota</taxon>
        <taxon>Cytophagia</taxon>
        <taxon>Cytophagales</taxon>
        <taxon>Rhodocytophagaceae</taxon>
        <taxon>Rhodocytophaga</taxon>
    </lineage>
</organism>
<keyword evidence="3" id="KW-1185">Reference proteome</keyword>